<evidence type="ECO:0000256" key="3">
    <source>
        <dbReference type="ARBA" id="ARBA00022525"/>
    </source>
</evidence>
<dbReference type="InterPro" id="IPR018366">
    <property type="entry name" value="CBM2_CS"/>
</dbReference>
<organism evidence="14 15">
    <name type="scientific">Asanoa siamensis</name>
    <dbReference type="NCBI Taxonomy" id="926357"/>
    <lineage>
        <taxon>Bacteria</taxon>
        <taxon>Bacillati</taxon>
        <taxon>Actinomycetota</taxon>
        <taxon>Actinomycetes</taxon>
        <taxon>Micromonosporales</taxon>
        <taxon>Micromonosporaceae</taxon>
        <taxon>Asanoa</taxon>
    </lineage>
</organism>
<keyword evidence="6" id="KW-0378">Hydrolase</keyword>
<dbReference type="Gene3D" id="3.40.50.1820">
    <property type="entry name" value="alpha/beta hydrolase"/>
    <property type="match status" value="1"/>
</dbReference>
<keyword evidence="9" id="KW-0624">Polysaccharide degradation</keyword>
<keyword evidence="8" id="KW-0326">Glycosidase</keyword>
<dbReference type="SMART" id="SM00637">
    <property type="entry name" value="CBD_II"/>
    <property type="match status" value="1"/>
</dbReference>
<evidence type="ECO:0000256" key="11">
    <source>
        <dbReference type="SAM" id="MobiDB-lite"/>
    </source>
</evidence>
<dbReference type="InterPro" id="IPR029058">
    <property type="entry name" value="AB_hydrolase_fold"/>
</dbReference>
<sequence length="424" mass="43829">MPSFRHLIAPLAVTTLVASAALAAGVLGGEVAPAYAATTAGCGTVPTLVSGTRTLQSSGKTRSYILRIPDGYDNRRPYRLIFGFHWRGGTATDVATGQTVQRDVWSYYGLQRLADNSAIFVAPQGLNNGWANSGGEDVTLVDDIIRQIEATLCVDTTQRFATGFSYGGAMSYSLACSRSTVFRAVAVQSAGVLSGCAGGTQPIAYLGIHGIRDGVLSISGGRGLRDRFVTANGCAPQSPREPGQSSLTHVGTDYTGCSAGRPVRWVAFDEGHIAAPQDGATGDSGTRTWVPGEVWRFFAQFQSTGTPSPSPSGSPGGSPSNPPPGGACTARYAVTNSWQGGFQADVTVTAGAAAITGWRVTWTYANGQTITQIWGGRNTPSGTLQNVVNETWNGSLAAGASTTFGFLATAGTANPVPAVTCARA</sequence>
<evidence type="ECO:0000256" key="4">
    <source>
        <dbReference type="ARBA" id="ARBA00022651"/>
    </source>
</evidence>
<evidence type="ECO:0000259" key="13">
    <source>
        <dbReference type="PROSITE" id="PS51173"/>
    </source>
</evidence>
<evidence type="ECO:0000256" key="12">
    <source>
        <dbReference type="SAM" id="SignalP"/>
    </source>
</evidence>
<evidence type="ECO:0000256" key="2">
    <source>
        <dbReference type="ARBA" id="ARBA00010278"/>
    </source>
</evidence>
<dbReference type="SUPFAM" id="SSF49384">
    <property type="entry name" value="Carbohydrate-binding domain"/>
    <property type="match status" value="1"/>
</dbReference>
<evidence type="ECO:0000256" key="8">
    <source>
        <dbReference type="ARBA" id="ARBA00023295"/>
    </source>
</evidence>
<comment type="subcellular location">
    <subcellularLocation>
        <location evidence="1">Secreted</location>
    </subcellularLocation>
</comment>
<dbReference type="PANTHER" id="PTHR38050">
    <property type="match status" value="1"/>
</dbReference>
<feature type="region of interest" description="Disordered" evidence="11">
    <location>
        <begin position="302"/>
        <end position="327"/>
    </location>
</feature>
<dbReference type="InterPro" id="IPR043595">
    <property type="entry name" value="FaeB/C/D"/>
</dbReference>
<keyword evidence="15" id="KW-1185">Reference proteome</keyword>
<comment type="similarity">
    <text evidence="2">Belongs to the faeC family.</text>
</comment>
<dbReference type="InterPro" id="IPR001919">
    <property type="entry name" value="CBD2"/>
</dbReference>
<name>A0ABQ4D4R5_9ACTN</name>
<keyword evidence="7" id="KW-0119">Carbohydrate metabolism</keyword>
<dbReference type="Proteomes" id="UP000604117">
    <property type="component" value="Unassembled WGS sequence"/>
</dbReference>
<feature type="domain" description="CBM2" evidence="13">
    <location>
        <begin position="321"/>
        <end position="424"/>
    </location>
</feature>
<dbReference type="Gene3D" id="2.60.40.290">
    <property type="match status" value="1"/>
</dbReference>
<reference evidence="14 15" key="1">
    <citation type="submission" date="2021-01" db="EMBL/GenBank/DDBJ databases">
        <title>Whole genome shotgun sequence of Asanoa siamensis NBRC 107932.</title>
        <authorList>
            <person name="Komaki H."/>
            <person name="Tamura T."/>
        </authorList>
    </citation>
    <scope>NUCLEOTIDE SEQUENCE [LARGE SCALE GENOMIC DNA]</scope>
    <source>
        <strain evidence="14 15">NBRC 107932</strain>
    </source>
</reference>
<keyword evidence="5 12" id="KW-0732">Signal</keyword>
<feature type="compositionally biased region" description="Low complexity" evidence="11">
    <location>
        <begin position="303"/>
        <end position="319"/>
    </location>
</feature>
<dbReference type="Pfam" id="PF00553">
    <property type="entry name" value="CBM_2"/>
    <property type="match status" value="1"/>
</dbReference>
<evidence type="ECO:0000256" key="9">
    <source>
        <dbReference type="ARBA" id="ARBA00023326"/>
    </source>
</evidence>
<dbReference type="InterPro" id="IPR008965">
    <property type="entry name" value="CBM2/CBM3_carb-bd_dom_sf"/>
</dbReference>
<accession>A0ABQ4D4R5</accession>
<keyword evidence="3" id="KW-0964">Secreted</keyword>
<evidence type="ECO:0000313" key="15">
    <source>
        <dbReference type="Proteomes" id="UP000604117"/>
    </source>
</evidence>
<evidence type="ECO:0000256" key="10">
    <source>
        <dbReference type="ARBA" id="ARBA00025250"/>
    </source>
</evidence>
<proteinExistence type="inferred from homology"/>
<keyword evidence="4" id="KW-0858">Xylan degradation</keyword>
<comment type="function">
    <text evidence="10">Involved in degradation of plant cell walls. Hydrolyzes the feruloyl-arabinose ester bond in arabinoxylans, and the feruloyl-galactose ester bond in pectin. Active against paranitrophenyl-acetate, methyl ferulate and wheat arabinoxylan.</text>
</comment>
<gene>
    <name evidence="14" type="ORF">Asi02nite_80480</name>
</gene>
<comment type="caution">
    <text evidence="14">The sequence shown here is derived from an EMBL/GenBank/DDBJ whole genome shotgun (WGS) entry which is preliminary data.</text>
</comment>
<dbReference type="PROSITE" id="PS00561">
    <property type="entry name" value="CBM2_A"/>
    <property type="match status" value="1"/>
</dbReference>
<evidence type="ECO:0000256" key="5">
    <source>
        <dbReference type="ARBA" id="ARBA00022729"/>
    </source>
</evidence>
<evidence type="ECO:0000256" key="6">
    <source>
        <dbReference type="ARBA" id="ARBA00022801"/>
    </source>
</evidence>
<evidence type="ECO:0000256" key="1">
    <source>
        <dbReference type="ARBA" id="ARBA00004613"/>
    </source>
</evidence>
<evidence type="ECO:0000313" key="14">
    <source>
        <dbReference type="EMBL" id="GIF78530.1"/>
    </source>
</evidence>
<protein>
    <recommendedName>
        <fullName evidence="13">CBM2 domain-containing protein</fullName>
    </recommendedName>
</protein>
<feature type="signal peptide" evidence="12">
    <location>
        <begin position="1"/>
        <end position="23"/>
    </location>
</feature>
<dbReference type="InterPro" id="IPR012291">
    <property type="entry name" value="CBM2_carb-bd_dom_sf"/>
</dbReference>
<dbReference type="EMBL" id="BONE01000157">
    <property type="protein sequence ID" value="GIF78530.1"/>
    <property type="molecule type" value="Genomic_DNA"/>
</dbReference>
<dbReference type="SUPFAM" id="SSF53474">
    <property type="entry name" value="alpha/beta-Hydrolases"/>
    <property type="match status" value="1"/>
</dbReference>
<evidence type="ECO:0000256" key="7">
    <source>
        <dbReference type="ARBA" id="ARBA00023277"/>
    </source>
</evidence>
<dbReference type="PROSITE" id="PS51173">
    <property type="entry name" value="CBM2"/>
    <property type="match status" value="1"/>
</dbReference>
<feature type="chain" id="PRO_5046141365" description="CBM2 domain-containing protein" evidence="12">
    <location>
        <begin position="24"/>
        <end position="424"/>
    </location>
</feature>
<dbReference type="PANTHER" id="PTHR38050:SF1">
    <property type="entry name" value="FERULOYL ESTERASE C"/>
    <property type="match status" value="1"/>
</dbReference>